<dbReference type="KEGG" id="pcx:LPB68_13415"/>
<feature type="transmembrane region" description="Helical" evidence="8">
    <location>
        <begin position="185"/>
        <end position="205"/>
    </location>
</feature>
<dbReference type="Pfam" id="PF00015">
    <property type="entry name" value="MCPsignal"/>
    <property type="match status" value="1"/>
</dbReference>
<comment type="caution">
    <text evidence="11">The sequence shown here is derived from an EMBL/GenBank/DDBJ whole genome shotgun (WGS) entry which is preliminary data.</text>
</comment>
<keyword evidence="4 6" id="KW-0807">Transducer</keyword>
<keyword evidence="8" id="KW-0812">Transmembrane</keyword>
<keyword evidence="8" id="KW-1133">Transmembrane helix</keyword>
<feature type="coiled-coil region" evidence="7">
    <location>
        <begin position="356"/>
        <end position="383"/>
    </location>
</feature>
<evidence type="ECO:0000256" key="3">
    <source>
        <dbReference type="ARBA" id="ARBA00023136"/>
    </source>
</evidence>
<evidence type="ECO:0000256" key="2">
    <source>
        <dbReference type="ARBA" id="ARBA00022475"/>
    </source>
</evidence>
<dbReference type="AlphaFoldDB" id="A0A167B7A8"/>
<evidence type="ECO:0000256" key="1">
    <source>
        <dbReference type="ARBA" id="ARBA00004236"/>
    </source>
</evidence>
<evidence type="ECO:0000313" key="12">
    <source>
        <dbReference type="Proteomes" id="UP000077134"/>
    </source>
</evidence>
<dbReference type="SUPFAM" id="SSF58104">
    <property type="entry name" value="Methyl-accepting chemotaxis protein (MCP) signaling domain"/>
    <property type="match status" value="1"/>
</dbReference>
<sequence>MGLAKRVTLTLITLLIIVGASISIFAYQITYRQVDEALGIETVGCANITSGLVDPEDIIALAQGDATLLSEVESNIDWIVHKKDLFKEAYILSLEGKILAVDTNLKSRGYKAGDAFYFDEDAREMILSMKHSAYSEVYTYDDVQLKTGYGPIYKNNDPNQEIVGLLAINVDAPLIQQRTIDTLKYPFIVGTILFIAAALIIHLIIRRMINPLAHLSANVHRIAKGDLTLKPLKINSKDEIGKLATDINIMTSNLQSLIREVNDTSMQVASSSQELSASSKQSGEAGQHTTIIIEQMASGAEKQLQNLEVGSQQIAEISNFIAEISISTEQALHSASDNLHKAQIGRIAMNDTVAQMLLMNKDIQELSQTIQSLQDHSQDIRNMLHVMTRMAEETSLLALNAAIEAARAGEEGRGFAVVASSVKKLSENSAQSAKEISAVVNTTMHLMENISDSMLNTVTQVTERTKQISEVGSSFEQIEFAATHISAQNEYVATAVHQLSESANILVDTAKVLVEVANQTSDGAQTVSAASQQQLSSLEEIDSSASILSGMSEKLHSLIERFKV</sequence>
<evidence type="ECO:0000256" key="5">
    <source>
        <dbReference type="ARBA" id="ARBA00029447"/>
    </source>
</evidence>
<dbReference type="CDD" id="cd06225">
    <property type="entry name" value="HAMP"/>
    <property type="match status" value="1"/>
</dbReference>
<dbReference type="PROSITE" id="PS50111">
    <property type="entry name" value="CHEMOTAXIS_TRANSDUC_2"/>
    <property type="match status" value="1"/>
</dbReference>
<evidence type="ECO:0000256" key="8">
    <source>
        <dbReference type="SAM" id="Phobius"/>
    </source>
</evidence>
<gene>
    <name evidence="11" type="ORF">PNBC_17475</name>
</gene>
<dbReference type="STRING" id="1763538.LPB68_13415"/>
<evidence type="ECO:0000313" key="11">
    <source>
        <dbReference type="EMBL" id="OAB71799.1"/>
    </source>
</evidence>
<evidence type="ECO:0000256" key="4">
    <source>
        <dbReference type="ARBA" id="ARBA00023224"/>
    </source>
</evidence>
<proteinExistence type="inferred from homology"/>
<dbReference type="PANTHER" id="PTHR32089">
    <property type="entry name" value="METHYL-ACCEPTING CHEMOTAXIS PROTEIN MCPB"/>
    <property type="match status" value="1"/>
</dbReference>
<dbReference type="RefSeq" id="WP_068660394.1">
    <property type="nucleotide sequence ID" value="NZ_CP017770.1"/>
</dbReference>
<comment type="subcellular location">
    <subcellularLocation>
        <location evidence="1">Cell membrane</location>
    </subcellularLocation>
</comment>
<dbReference type="InterPro" id="IPR003660">
    <property type="entry name" value="HAMP_dom"/>
</dbReference>
<keyword evidence="2" id="KW-1003">Cell membrane</keyword>
<dbReference type="GO" id="GO:0007165">
    <property type="term" value="P:signal transduction"/>
    <property type="evidence" value="ECO:0007669"/>
    <property type="project" value="UniProtKB-KW"/>
</dbReference>
<dbReference type="SMART" id="SM00304">
    <property type="entry name" value="HAMP"/>
    <property type="match status" value="1"/>
</dbReference>
<accession>A0A167B7A8</accession>
<reference evidence="11 12" key="1">
    <citation type="submission" date="2016-02" db="EMBL/GenBank/DDBJ databases">
        <title>Paenibacillus sp. LPB0068, isolated from Crassostrea gigas.</title>
        <authorList>
            <person name="Shin S.-K."/>
            <person name="Yi H."/>
        </authorList>
    </citation>
    <scope>NUCLEOTIDE SEQUENCE [LARGE SCALE GENOMIC DNA]</scope>
    <source>
        <strain evidence="11 12">LPB0068</strain>
    </source>
</reference>
<keyword evidence="12" id="KW-1185">Reference proteome</keyword>
<dbReference type="Gene3D" id="6.10.340.10">
    <property type="match status" value="1"/>
</dbReference>
<dbReference type="Pfam" id="PF00672">
    <property type="entry name" value="HAMP"/>
    <property type="match status" value="1"/>
</dbReference>
<evidence type="ECO:0000256" key="7">
    <source>
        <dbReference type="SAM" id="Coils"/>
    </source>
</evidence>
<dbReference type="Gene3D" id="1.10.287.950">
    <property type="entry name" value="Methyl-accepting chemotaxis protein"/>
    <property type="match status" value="1"/>
</dbReference>
<keyword evidence="7" id="KW-0175">Coiled coil</keyword>
<dbReference type="InterPro" id="IPR004089">
    <property type="entry name" value="MCPsignal_dom"/>
</dbReference>
<dbReference type="OrthoDB" id="2513043at2"/>
<organism evidence="11 12">
    <name type="scientific">Paenibacillus crassostreae</name>
    <dbReference type="NCBI Taxonomy" id="1763538"/>
    <lineage>
        <taxon>Bacteria</taxon>
        <taxon>Bacillati</taxon>
        <taxon>Bacillota</taxon>
        <taxon>Bacilli</taxon>
        <taxon>Bacillales</taxon>
        <taxon>Paenibacillaceae</taxon>
        <taxon>Paenibacillus</taxon>
    </lineage>
</organism>
<dbReference type="PROSITE" id="PS50885">
    <property type="entry name" value="HAMP"/>
    <property type="match status" value="1"/>
</dbReference>
<protein>
    <submittedName>
        <fullName evidence="11">Chemotaxis protein</fullName>
    </submittedName>
</protein>
<keyword evidence="3 8" id="KW-0472">Membrane</keyword>
<dbReference type="SMART" id="SM00283">
    <property type="entry name" value="MA"/>
    <property type="match status" value="1"/>
</dbReference>
<dbReference type="PANTHER" id="PTHR32089:SF114">
    <property type="entry name" value="METHYL-ACCEPTING CHEMOTAXIS PROTEIN MCPB"/>
    <property type="match status" value="1"/>
</dbReference>
<feature type="domain" description="Methyl-accepting transducer" evidence="9">
    <location>
        <begin position="278"/>
        <end position="549"/>
    </location>
</feature>
<evidence type="ECO:0000259" key="9">
    <source>
        <dbReference type="PROSITE" id="PS50111"/>
    </source>
</evidence>
<evidence type="ECO:0000256" key="6">
    <source>
        <dbReference type="PROSITE-ProRule" id="PRU00284"/>
    </source>
</evidence>
<dbReference type="GO" id="GO:0005886">
    <property type="term" value="C:plasma membrane"/>
    <property type="evidence" value="ECO:0007669"/>
    <property type="project" value="UniProtKB-SubCell"/>
</dbReference>
<dbReference type="EMBL" id="LSFN01000036">
    <property type="protein sequence ID" value="OAB71799.1"/>
    <property type="molecule type" value="Genomic_DNA"/>
</dbReference>
<name>A0A167B7A8_9BACL</name>
<feature type="domain" description="HAMP" evidence="10">
    <location>
        <begin position="206"/>
        <end position="259"/>
    </location>
</feature>
<evidence type="ECO:0000259" key="10">
    <source>
        <dbReference type="PROSITE" id="PS50885"/>
    </source>
</evidence>
<dbReference type="Proteomes" id="UP000077134">
    <property type="component" value="Unassembled WGS sequence"/>
</dbReference>
<comment type="similarity">
    <text evidence="5">Belongs to the methyl-accepting chemotaxis (MCP) protein family.</text>
</comment>